<dbReference type="FunFam" id="3.90.215.10:FF:000001">
    <property type="entry name" value="Tenascin isoform 1"/>
    <property type="match status" value="1"/>
</dbReference>
<sequence length="462" mass="52388">CSYTFVLPEADPPPCPAPGDPLGINALQRDSPADAFPRHDGQPTLRVQQLERILENSTQWLLKLENFIQMNIKTEMAHIQQNVVQNQTAAILEIGTNLLSQTAEQTRKLTDVETQVLNQTSRIEIQLLENSLSTNKLERQLLMQTNEIHKLQNQNSILETRVQQMETKHLRELEDIRTEKEQLQQLVSRQSNTIEGLEKSLHVASSNASLLQQQQLQLLESVQSLVSLVSQGKVLLKKEDRLFQDCTDILQSGFNLSGVYTLRINNLTEPKKAFCDMETDGGGWTVIQHRVNGSVSFQKNWKEYKQGFGDAAGEYWLGNEAIHLLTNQAAYTLRGELLDWEGNRAYAQYDKFQLGSERQRYRLFLKGYKGSAGEQSGLPLQGTSFSTRDSDNDNCMCKCAQMLSGGWWFDACGLSNLNGIYYPARHHIRKLNGVRWHHFQGPGYSLKSTRMMIKLSGSREGA</sequence>
<dbReference type="Gene3D" id="4.10.530.10">
    <property type="entry name" value="Gamma-fibrinogen Carboxyl Terminal Fragment, domain 2"/>
    <property type="match status" value="1"/>
</dbReference>
<evidence type="ECO:0000256" key="9">
    <source>
        <dbReference type="ARBA" id="ARBA00023180"/>
    </source>
</evidence>
<keyword evidence="9" id="KW-0325">Glycoprotein</keyword>
<dbReference type="GO" id="GO:0005576">
    <property type="term" value="C:extracellular region"/>
    <property type="evidence" value="ECO:0007669"/>
    <property type="project" value="UniProtKB-SubCell"/>
</dbReference>
<dbReference type="RefSeq" id="XP_025028089.1">
    <property type="nucleotide sequence ID" value="XM_025172321.1"/>
</dbReference>
<protein>
    <submittedName>
        <fullName evidence="16">Angiopoietin-4</fullName>
    </submittedName>
</protein>
<evidence type="ECO:0000256" key="8">
    <source>
        <dbReference type="ARBA" id="ARBA00023157"/>
    </source>
</evidence>
<evidence type="ECO:0000256" key="11">
    <source>
        <dbReference type="ARBA" id="ARBA00023240"/>
    </source>
</evidence>
<keyword evidence="11" id="KW-1199">Hemostasis impairing toxin</keyword>
<dbReference type="SUPFAM" id="SSF56496">
    <property type="entry name" value="Fibrinogen C-terminal domain-like"/>
    <property type="match status" value="1"/>
</dbReference>
<keyword evidence="4" id="KW-0964">Secreted</keyword>
<evidence type="ECO:0000256" key="6">
    <source>
        <dbReference type="ARBA" id="ARBA00022729"/>
    </source>
</evidence>
<comment type="similarity">
    <text evidence="3">Belongs to the ficolin lectin family. Veficolin subfamily.</text>
</comment>
<organism evidence="15 16">
    <name type="scientific">Python bivittatus</name>
    <name type="common">Burmese python</name>
    <name type="synonym">Python molurus bivittatus</name>
    <dbReference type="NCBI Taxonomy" id="176946"/>
    <lineage>
        <taxon>Eukaryota</taxon>
        <taxon>Metazoa</taxon>
        <taxon>Chordata</taxon>
        <taxon>Craniata</taxon>
        <taxon>Vertebrata</taxon>
        <taxon>Euteleostomi</taxon>
        <taxon>Lepidosauria</taxon>
        <taxon>Squamata</taxon>
        <taxon>Bifurcata</taxon>
        <taxon>Unidentata</taxon>
        <taxon>Episquamata</taxon>
        <taxon>Toxicofera</taxon>
        <taxon>Serpentes</taxon>
        <taxon>Henophidia</taxon>
        <taxon>Pythonidae</taxon>
        <taxon>Python</taxon>
    </lineage>
</organism>
<keyword evidence="8" id="KW-1015">Disulfide bond</keyword>
<dbReference type="GO" id="GO:0001525">
    <property type="term" value="P:angiogenesis"/>
    <property type="evidence" value="ECO:0007669"/>
    <property type="project" value="UniProtKB-KW"/>
</dbReference>
<dbReference type="PANTHER" id="PTHR47221">
    <property type="entry name" value="FIBRINOGEN ALPHA CHAIN"/>
    <property type="match status" value="1"/>
</dbReference>
<dbReference type="KEGG" id="pbi:103055620"/>
<evidence type="ECO:0000256" key="2">
    <source>
        <dbReference type="ARBA" id="ARBA00004613"/>
    </source>
</evidence>
<dbReference type="Pfam" id="PF25443">
    <property type="entry name" value="ANG-1"/>
    <property type="match status" value="1"/>
</dbReference>
<gene>
    <name evidence="16" type="primary">LOC103055620</name>
</gene>
<keyword evidence="11" id="KW-0800">Toxin</keyword>
<dbReference type="InterPro" id="IPR057439">
    <property type="entry name" value="ANG-1/2/4"/>
</dbReference>
<dbReference type="OMA" id="HAPDNKY"/>
<feature type="domain" description="Fibrinogen C-terminal" evidence="14">
    <location>
        <begin position="237"/>
        <end position="457"/>
    </location>
</feature>
<proteinExistence type="inferred from homology"/>
<dbReference type="InterPro" id="IPR020837">
    <property type="entry name" value="Fibrinogen_CS"/>
</dbReference>
<dbReference type="Gene3D" id="3.90.215.10">
    <property type="entry name" value="Gamma Fibrinogen, chain A, domain 1"/>
    <property type="match status" value="1"/>
</dbReference>
<evidence type="ECO:0000313" key="16">
    <source>
        <dbReference type="RefSeq" id="XP_025028089.1"/>
    </source>
</evidence>
<evidence type="ECO:0000313" key="15">
    <source>
        <dbReference type="Proteomes" id="UP000695026"/>
    </source>
</evidence>
<evidence type="ECO:0000256" key="5">
    <source>
        <dbReference type="ARBA" id="ARBA00022657"/>
    </source>
</evidence>
<name>A0A9F5IN39_PYTBI</name>
<dbReference type="GO" id="GO:0007596">
    <property type="term" value="P:blood coagulation"/>
    <property type="evidence" value="ECO:0007669"/>
    <property type="project" value="InterPro"/>
</dbReference>
<keyword evidence="7 13" id="KW-0175">Coiled coil</keyword>
<keyword evidence="15" id="KW-1185">Reference proteome</keyword>
<feature type="coiled-coil region" evidence="13">
    <location>
        <begin position="134"/>
        <end position="200"/>
    </location>
</feature>
<evidence type="ECO:0000256" key="13">
    <source>
        <dbReference type="SAM" id="Coils"/>
    </source>
</evidence>
<dbReference type="PROSITE" id="PS51406">
    <property type="entry name" value="FIBRINOGEN_C_2"/>
    <property type="match status" value="1"/>
</dbReference>
<keyword evidence="6" id="KW-0732">Signal</keyword>
<dbReference type="InterPro" id="IPR036056">
    <property type="entry name" value="Fibrinogen-like_C"/>
</dbReference>
<keyword evidence="12" id="KW-0379">Hydroxylation</keyword>
<dbReference type="InterPro" id="IPR002181">
    <property type="entry name" value="Fibrinogen_a/b/g_C_dom"/>
</dbReference>
<dbReference type="PANTHER" id="PTHR47221:SF6">
    <property type="entry name" value="FIBRINOGEN ALPHA CHAIN"/>
    <property type="match status" value="1"/>
</dbReference>
<evidence type="ECO:0000256" key="12">
    <source>
        <dbReference type="ARBA" id="ARBA00023278"/>
    </source>
</evidence>
<reference evidence="16" key="1">
    <citation type="submission" date="2025-08" db="UniProtKB">
        <authorList>
            <consortium name="RefSeq"/>
        </authorList>
    </citation>
    <scope>IDENTIFICATION</scope>
    <source>
        <tissue evidence="16">Liver</tissue>
    </source>
</reference>
<feature type="non-terminal residue" evidence="16">
    <location>
        <position position="1"/>
    </location>
</feature>
<dbReference type="CDD" id="cd00087">
    <property type="entry name" value="FReD"/>
    <property type="match status" value="1"/>
</dbReference>
<accession>A0A9F5IN39</accession>
<keyword evidence="10" id="KW-1216">Complement system impairing toxin</keyword>
<dbReference type="GeneID" id="103055620"/>
<dbReference type="Pfam" id="PF00147">
    <property type="entry name" value="Fibrinogen_C"/>
    <property type="match status" value="1"/>
</dbReference>
<dbReference type="AlphaFoldDB" id="A0A9F5IN39"/>
<dbReference type="NCBIfam" id="NF040941">
    <property type="entry name" value="GGGWT_bact"/>
    <property type="match status" value="1"/>
</dbReference>
<evidence type="ECO:0000256" key="7">
    <source>
        <dbReference type="ARBA" id="ARBA00023054"/>
    </source>
</evidence>
<keyword evidence="5" id="KW-0037">Angiogenesis</keyword>
<evidence type="ECO:0000256" key="4">
    <source>
        <dbReference type="ARBA" id="ARBA00022525"/>
    </source>
</evidence>
<dbReference type="PROSITE" id="PS00514">
    <property type="entry name" value="FIBRINOGEN_C_1"/>
    <property type="match status" value="1"/>
</dbReference>
<comment type="subcellular location">
    <subcellularLocation>
        <location evidence="2">Secreted</location>
    </subcellularLocation>
</comment>
<evidence type="ECO:0000256" key="10">
    <source>
        <dbReference type="ARBA" id="ARBA00023220"/>
    </source>
</evidence>
<dbReference type="FunFam" id="4.10.530.10:FF:000001">
    <property type="entry name" value="angiopoietin-2 isoform X1"/>
    <property type="match status" value="1"/>
</dbReference>
<dbReference type="SMART" id="SM00186">
    <property type="entry name" value="FBG"/>
    <property type="match status" value="1"/>
</dbReference>
<evidence type="ECO:0000256" key="3">
    <source>
        <dbReference type="ARBA" id="ARBA00006932"/>
    </source>
</evidence>
<dbReference type="InterPro" id="IPR014716">
    <property type="entry name" value="Fibrinogen_a/b/g_C_1"/>
</dbReference>
<dbReference type="OrthoDB" id="9933375at2759"/>
<comment type="function">
    <text evidence="1">Initiates complement activation and/or interferes in platelet aggregation and/or blood coagulation.</text>
</comment>
<dbReference type="Proteomes" id="UP000695026">
    <property type="component" value="Unplaced"/>
</dbReference>
<evidence type="ECO:0000256" key="1">
    <source>
        <dbReference type="ARBA" id="ARBA00003654"/>
    </source>
</evidence>
<dbReference type="InterPro" id="IPR037579">
    <property type="entry name" value="FIB_ANG-like"/>
</dbReference>
<evidence type="ECO:0000259" key="14">
    <source>
        <dbReference type="PROSITE" id="PS51406"/>
    </source>
</evidence>